<keyword evidence="2" id="KW-1185">Reference proteome</keyword>
<evidence type="ECO:0000313" key="1">
    <source>
        <dbReference type="EMBL" id="MFB2835155.1"/>
    </source>
</evidence>
<gene>
    <name evidence="1" type="ORF">ACE1CA_11545</name>
</gene>
<evidence type="ECO:0000313" key="2">
    <source>
        <dbReference type="Proteomes" id="UP001576780"/>
    </source>
</evidence>
<sequence>MVKEIRIYIEGGGDSKNTKASLRKGFSTFLKKLVEIARSKGISWNIIMCGSRNSAFNDFQYALSDHPDAFNVLLVDAEAPVKKTPWEHLKFRDNWDSPGVDDDHCYLMVQAMEAWFIADIDTLKNYYGQGFKENSIPKNSNVENIDKDSLEPSLKAATCDTSKGEYQKIQHASQLLERLDAAKICKASPNCKRLFTTLALIMGETI</sequence>
<comment type="caution">
    <text evidence="1">The sequence shown here is derived from an EMBL/GenBank/DDBJ whole genome shotgun (WGS) entry which is preliminary data.</text>
</comment>
<dbReference type="Proteomes" id="UP001576780">
    <property type="component" value="Unassembled WGS sequence"/>
</dbReference>
<dbReference type="InterPro" id="IPR025455">
    <property type="entry name" value="DUF4276"/>
</dbReference>
<name>A0ABV4WJC2_9CYAN</name>
<dbReference type="Pfam" id="PF14103">
    <property type="entry name" value="DUF4276"/>
    <property type="match status" value="1"/>
</dbReference>
<dbReference type="EMBL" id="JBHFNT010000097">
    <property type="protein sequence ID" value="MFB2835155.1"/>
    <property type="molecule type" value="Genomic_DNA"/>
</dbReference>
<accession>A0ABV4WJC2</accession>
<dbReference type="RefSeq" id="WP_413277577.1">
    <property type="nucleotide sequence ID" value="NZ_JBHFNT010000097.1"/>
</dbReference>
<protein>
    <submittedName>
        <fullName evidence="1">DUF4276 family protein</fullName>
    </submittedName>
</protein>
<organism evidence="1 2">
    <name type="scientific">Floridaenema evergladense BLCC-F167</name>
    <dbReference type="NCBI Taxonomy" id="3153639"/>
    <lineage>
        <taxon>Bacteria</taxon>
        <taxon>Bacillati</taxon>
        <taxon>Cyanobacteriota</taxon>
        <taxon>Cyanophyceae</taxon>
        <taxon>Oscillatoriophycideae</taxon>
        <taxon>Aerosakkonematales</taxon>
        <taxon>Aerosakkonemataceae</taxon>
        <taxon>Floridanema</taxon>
        <taxon>Floridanema evergladense</taxon>
    </lineage>
</organism>
<proteinExistence type="predicted"/>
<reference evidence="1 2" key="1">
    <citation type="submission" date="2024-09" db="EMBL/GenBank/DDBJ databases">
        <title>Floridaenema gen nov. (Aerosakkonemataceae, Aerosakkonematales ord. nov., Cyanobacteria) from benthic tropical and subtropical fresh waters, with the description of four new species.</title>
        <authorList>
            <person name="Moretto J.A."/>
            <person name="Berthold D.E."/>
            <person name="Lefler F.W."/>
            <person name="Huang I.-S."/>
            <person name="Laughinghouse H. IV."/>
        </authorList>
    </citation>
    <scope>NUCLEOTIDE SEQUENCE [LARGE SCALE GENOMIC DNA]</scope>
    <source>
        <strain evidence="1 2">BLCC-F167</strain>
    </source>
</reference>